<dbReference type="Proteomes" id="UP000283426">
    <property type="component" value="Unassembled WGS sequence"/>
</dbReference>
<dbReference type="Gene3D" id="3.40.50.280">
    <property type="entry name" value="Cobalamin-binding domain"/>
    <property type="match status" value="1"/>
</dbReference>
<dbReference type="SFLD" id="SFLDG01082">
    <property type="entry name" value="B12-binding_domain_containing"/>
    <property type="match status" value="1"/>
</dbReference>
<feature type="domain" description="Elp3/MiaA/NifB-like radical SAM core" evidence="6">
    <location>
        <begin position="295"/>
        <end position="509"/>
    </location>
</feature>
<comment type="cofactor">
    <cofactor evidence="1">
        <name>[4Fe-4S] cluster</name>
        <dbReference type="ChEBI" id="CHEBI:49883"/>
    </cofactor>
</comment>
<evidence type="ECO:0000313" key="10">
    <source>
        <dbReference type="Proteomes" id="UP000284434"/>
    </source>
</evidence>
<evidence type="ECO:0000259" key="6">
    <source>
        <dbReference type="SMART" id="SM00729"/>
    </source>
</evidence>
<dbReference type="EMBL" id="QSCO01000004">
    <property type="protein sequence ID" value="RGY08994.1"/>
    <property type="molecule type" value="Genomic_DNA"/>
</dbReference>
<keyword evidence="2" id="KW-0949">S-adenosyl-L-methionine</keyword>
<dbReference type="CDD" id="cd01335">
    <property type="entry name" value="Radical_SAM"/>
    <property type="match status" value="1"/>
</dbReference>
<dbReference type="GO" id="GO:0051536">
    <property type="term" value="F:iron-sulfur cluster binding"/>
    <property type="evidence" value="ECO:0007669"/>
    <property type="project" value="UniProtKB-KW"/>
</dbReference>
<comment type="caution">
    <text evidence="8">The sequence shown here is derived from an EMBL/GenBank/DDBJ whole genome shotgun (WGS) entry which is preliminary data.</text>
</comment>
<dbReference type="Proteomes" id="UP000284434">
    <property type="component" value="Unassembled WGS sequence"/>
</dbReference>
<sequence length="669" mass="79225">MHPSFTFCSIASNIDVTLLILSSFYELILFAMPKRIILNWSPPVQINIPSPAHSILKAWLEKHDYKVSILYWNLYFFTLQHDFLFSNLKACDEMYNMLLYLNYIAFRNNDQHIYNEIKVILQSINPRHLTSEPDFYARYMESAYKQMEKTIDDLLSSIDFSEVLCWGFAMKMDQWLFASIIAEKIKKIDPTIPIIVGGINTKDNAITYLNKFTQFDYAIWGEGETPLLELLRYLERTNDITTLQQVSNIAYKSNNEILVSNKRNNQYLNMTDLVLFPDYSDFFETRKKLNVDSPVYITIEGSRGCHWNKCHFCYLNTDYKYRLKAIDKITQEIKYMINTYEIFEFQFLDNDLIGKDMERFHLLLDSFIEIKNEFPRFQIVLAEIITKDLDYVTIKKMFDAGIIYAQIGYESASSILLKKINKKNTFSSNLLYVKFANFHKVILGGVNVLTGLPEETTEDIIEACSNLRFLRFFLDYKMFRHVTIPLTVNSSSVYYKEINEDDPIWNLYKLSHIILRNTFNRKDQWKIFEFVRLINNIQWNSFHQIEKYYLTNKHTYRIERDQNKISYKEYINNKNIKSLSWSTDSLEVEILYRTNDKPRSFKKLHSELVASAINRNKSIPDEISLKKSLEFLYNEGLVYYDKSFDASNGENYFENIVSVIVIFYPETTN</sequence>
<dbReference type="InterPro" id="IPR023404">
    <property type="entry name" value="rSAM_horseshoe"/>
</dbReference>
<keyword evidence="4" id="KW-0408">Iron</keyword>
<organism evidence="8 10">
    <name type="scientific">Odoribacter splanchnicus</name>
    <dbReference type="NCBI Taxonomy" id="28118"/>
    <lineage>
        <taxon>Bacteria</taxon>
        <taxon>Pseudomonadati</taxon>
        <taxon>Bacteroidota</taxon>
        <taxon>Bacteroidia</taxon>
        <taxon>Bacteroidales</taxon>
        <taxon>Odoribacteraceae</taxon>
        <taxon>Odoribacter</taxon>
    </lineage>
</organism>
<dbReference type="GO" id="GO:0003824">
    <property type="term" value="F:catalytic activity"/>
    <property type="evidence" value="ECO:0007669"/>
    <property type="project" value="InterPro"/>
</dbReference>
<evidence type="ECO:0000256" key="2">
    <source>
        <dbReference type="ARBA" id="ARBA00022691"/>
    </source>
</evidence>
<dbReference type="SUPFAM" id="SSF102114">
    <property type="entry name" value="Radical SAM enzymes"/>
    <property type="match status" value="1"/>
</dbReference>
<dbReference type="InterPro" id="IPR007197">
    <property type="entry name" value="rSAM"/>
</dbReference>
<dbReference type="InterPro" id="IPR051198">
    <property type="entry name" value="BchE-like"/>
</dbReference>
<keyword evidence="5" id="KW-0411">Iron-sulfur</keyword>
<evidence type="ECO:0000256" key="4">
    <source>
        <dbReference type="ARBA" id="ARBA00023004"/>
    </source>
</evidence>
<dbReference type="Pfam" id="PF04055">
    <property type="entry name" value="Radical_SAM"/>
    <property type="match status" value="1"/>
</dbReference>
<protein>
    <submittedName>
        <fullName evidence="8">Radical SAM protein</fullName>
    </submittedName>
</protein>
<dbReference type="InterPro" id="IPR006638">
    <property type="entry name" value="Elp3/MiaA/NifB-like_rSAM"/>
</dbReference>
<dbReference type="InterPro" id="IPR058240">
    <property type="entry name" value="rSAM_sf"/>
</dbReference>
<dbReference type="AlphaFoldDB" id="A0A413IF68"/>
<evidence type="ECO:0000256" key="1">
    <source>
        <dbReference type="ARBA" id="ARBA00001966"/>
    </source>
</evidence>
<dbReference type="Gene3D" id="3.80.30.20">
    <property type="entry name" value="tm_1862 like domain"/>
    <property type="match status" value="1"/>
</dbReference>
<dbReference type="PANTHER" id="PTHR43409">
    <property type="entry name" value="ANAEROBIC MAGNESIUM-PROTOPORPHYRIN IX MONOMETHYL ESTER CYCLASE-RELATED"/>
    <property type="match status" value="1"/>
</dbReference>
<reference evidence="9 10" key="1">
    <citation type="submission" date="2018-08" db="EMBL/GenBank/DDBJ databases">
        <title>A genome reference for cultivated species of the human gut microbiota.</title>
        <authorList>
            <person name="Zou Y."/>
            <person name="Xue W."/>
            <person name="Luo G."/>
        </authorList>
    </citation>
    <scope>NUCLEOTIDE SEQUENCE [LARGE SCALE GENOMIC DNA]</scope>
    <source>
        <strain evidence="7 9">AF14-6AC</strain>
        <strain evidence="8 10">OF03-11</strain>
    </source>
</reference>
<accession>A0A413IF68</accession>
<gene>
    <name evidence="7" type="ORF">DWW24_11045</name>
    <name evidence="8" type="ORF">DXA53_03855</name>
</gene>
<proteinExistence type="predicted"/>
<dbReference type="SFLD" id="SFLDS00029">
    <property type="entry name" value="Radical_SAM"/>
    <property type="match status" value="1"/>
</dbReference>
<dbReference type="SMART" id="SM00729">
    <property type="entry name" value="Elp3"/>
    <property type="match status" value="1"/>
</dbReference>
<dbReference type="GO" id="GO:0046872">
    <property type="term" value="F:metal ion binding"/>
    <property type="evidence" value="ECO:0007669"/>
    <property type="project" value="UniProtKB-KW"/>
</dbReference>
<name>A0A413IF68_9BACT</name>
<keyword evidence="3" id="KW-0479">Metal-binding</keyword>
<evidence type="ECO:0000256" key="5">
    <source>
        <dbReference type="ARBA" id="ARBA00023014"/>
    </source>
</evidence>
<evidence type="ECO:0000313" key="7">
    <source>
        <dbReference type="EMBL" id="RGV25476.1"/>
    </source>
</evidence>
<evidence type="ECO:0000313" key="8">
    <source>
        <dbReference type="EMBL" id="RGY08994.1"/>
    </source>
</evidence>
<dbReference type="EMBL" id="QRYW01000022">
    <property type="protein sequence ID" value="RGV25476.1"/>
    <property type="molecule type" value="Genomic_DNA"/>
</dbReference>
<evidence type="ECO:0000256" key="3">
    <source>
        <dbReference type="ARBA" id="ARBA00022723"/>
    </source>
</evidence>
<evidence type="ECO:0000313" key="9">
    <source>
        <dbReference type="Proteomes" id="UP000283426"/>
    </source>
</evidence>